<evidence type="ECO:0000256" key="1">
    <source>
        <dbReference type="SAM" id="SignalP"/>
    </source>
</evidence>
<keyword evidence="1" id="KW-0732">Signal</keyword>
<evidence type="ECO:0000313" key="3">
    <source>
        <dbReference type="Proteomes" id="UP000318478"/>
    </source>
</evidence>
<evidence type="ECO:0000313" key="2">
    <source>
        <dbReference type="EMBL" id="TWT77816.1"/>
    </source>
</evidence>
<organism evidence="2 3">
    <name type="scientific">Posidoniimonas polymericola</name>
    <dbReference type="NCBI Taxonomy" id="2528002"/>
    <lineage>
        <taxon>Bacteria</taxon>
        <taxon>Pseudomonadati</taxon>
        <taxon>Planctomycetota</taxon>
        <taxon>Planctomycetia</taxon>
        <taxon>Pirellulales</taxon>
        <taxon>Lacipirellulaceae</taxon>
        <taxon>Posidoniimonas</taxon>
    </lineage>
</organism>
<proteinExistence type="predicted"/>
<comment type="caution">
    <text evidence="2">The sequence shown here is derived from an EMBL/GenBank/DDBJ whole genome shotgun (WGS) entry which is preliminary data.</text>
</comment>
<gene>
    <name evidence="2" type="ORF">Pla123a_16120</name>
</gene>
<reference evidence="2 3" key="1">
    <citation type="submission" date="2019-02" db="EMBL/GenBank/DDBJ databases">
        <title>Deep-cultivation of Planctomycetes and their phenomic and genomic characterization uncovers novel biology.</title>
        <authorList>
            <person name="Wiegand S."/>
            <person name="Jogler M."/>
            <person name="Boedeker C."/>
            <person name="Pinto D."/>
            <person name="Vollmers J."/>
            <person name="Rivas-Marin E."/>
            <person name="Kohn T."/>
            <person name="Peeters S.H."/>
            <person name="Heuer A."/>
            <person name="Rast P."/>
            <person name="Oberbeckmann S."/>
            <person name="Bunk B."/>
            <person name="Jeske O."/>
            <person name="Meyerdierks A."/>
            <person name="Storesund J.E."/>
            <person name="Kallscheuer N."/>
            <person name="Luecker S."/>
            <person name="Lage O.M."/>
            <person name="Pohl T."/>
            <person name="Merkel B.J."/>
            <person name="Hornburger P."/>
            <person name="Mueller R.-W."/>
            <person name="Bruemmer F."/>
            <person name="Labrenz M."/>
            <person name="Spormann A.M."/>
            <person name="Op Den Camp H."/>
            <person name="Overmann J."/>
            <person name="Amann R."/>
            <person name="Jetten M.S.M."/>
            <person name="Mascher T."/>
            <person name="Medema M.H."/>
            <person name="Devos D.P."/>
            <person name="Kaster A.-K."/>
            <person name="Ovreas L."/>
            <person name="Rohde M."/>
            <person name="Galperin M.Y."/>
            <person name="Jogler C."/>
        </authorList>
    </citation>
    <scope>NUCLEOTIDE SEQUENCE [LARGE SCALE GENOMIC DNA]</scope>
    <source>
        <strain evidence="2 3">Pla123a</strain>
    </source>
</reference>
<keyword evidence="3" id="KW-1185">Reference proteome</keyword>
<dbReference type="AlphaFoldDB" id="A0A5C5YSH1"/>
<protein>
    <submittedName>
        <fullName evidence="2">Uncharacterized protein</fullName>
    </submittedName>
</protein>
<accession>A0A5C5YSH1</accession>
<sequence length="183" mass="20858" precursor="true">MLRFTILSLVALLPIAAFAGPLDQLRRASGAREAQETRPRRANDDLEGTVWEYTAEYDGHVKEGEAKPKDRTGRFRTEGEAVFEVGRRLTAPNAGGGLRARAQALQQSTGEVPLPTTQVKRIGEYRRNKEKLIIDFDDEDSLHGVMVLRRKKDTRTVWHGDYREKEGKRVVSEWKVEVRKIED</sequence>
<feature type="chain" id="PRO_5022849352" evidence="1">
    <location>
        <begin position="20"/>
        <end position="183"/>
    </location>
</feature>
<dbReference type="EMBL" id="SJPO01000003">
    <property type="protein sequence ID" value="TWT77816.1"/>
    <property type="molecule type" value="Genomic_DNA"/>
</dbReference>
<feature type="signal peptide" evidence="1">
    <location>
        <begin position="1"/>
        <end position="19"/>
    </location>
</feature>
<name>A0A5C5YSH1_9BACT</name>
<dbReference type="Proteomes" id="UP000318478">
    <property type="component" value="Unassembled WGS sequence"/>
</dbReference>